<sequence length="201" mass="21825">MKLVAAILLLVLAAIFAKNMFLSFRAQSPSDYADTGPEFLLKTHLAGEILSEGLIYGPTGRVTNSFVAKMSGEWNGDTGTLSEEFTYSNGEQQSRKWFLTLGEGNTFTATADDIVGKARGVVSGSTVKMEYQIVLPQKSGGHTLNATDWLYLTENGTIMNKSEMRKFGLKVAELVATMRPDPAARQTVDEAGSDPAGQIRY</sequence>
<dbReference type="RefSeq" id="WP_051372545.1">
    <property type="nucleotide sequence ID" value="NZ_FPAW01000014.1"/>
</dbReference>
<name>A0A1I7C545_9RHOB</name>
<reference evidence="2 3" key="1">
    <citation type="submission" date="2016-10" db="EMBL/GenBank/DDBJ databases">
        <authorList>
            <person name="de Groot N.N."/>
        </authorList>
    </citation>
    <scope>NUCLEOTIDE SEQUENCE [LARGE SCALE GENOMIC DNA]</scope>
    <source>
        <strain evidence="2 3">CGMCC 1.10959</strain>
    </source>
</reference>
<evidence type="ECO:0000313" key="3">
    <source>
        <dbReference type="Proteomes" id="UP000182466"/>
    </source>
</evidence>
<dbReference type="InterPro" id="IPR024409">
    <property type="entry name" value="DUF3833"/>
</dbReference>
<dbReference type="Pfam" id="PF12915">
    <property type="entry name" value="DUF3833"/>
    <property type="match status" value="1"/>
</dbReference>
<proteinExistence type="predicted"/>
<dbReference type="EMBL" id="FPAW01000014">
    <property type="protein sequence ID" value="SFT94484.1"/>
    <property type="molecule type" value="Genomic_DNA"/>
</dbReference>
<keyword evidence="3" id="KW-1185">Reference proteome</keyword>
<dbReference type="STRING" id="999627.SAMN05216236_11467"/>
<dbReference type="OrthoDB" id="5296954at2"/>
<evidence type="ECO:0000256" key="1">
    <source>
        <dbReference type="SAM" id="MobiDB-lite"/>
    </source>
</evidence>
<protein>
    <recommendedName>
        <fullName evidence="4">DUF3833 domain-containing protein</fullName>
    </recommendedName>
</protein>
<evidence type="ECO:0000313" key="2">
    <source>
        <dbReference type="EMBL" id="SFT94484.1"/>
    </source>
</evidence>
<evidence type="ECO:0008006" key="4">
    <source>
        <dbReference type="Google" id="ProtNLM"/>
    </source>
</evidence>
<feature type="region of interest" description="Disordered" evidence="1">
    <location>
        <begin position="182"/>
        <end position="201"/>
    </location>
</feature>
<accession>A0A1I7C545</accession>
<organism evidence="2 3">
    <name type="scientific">Sedimentitalea nanhaiensis</name>
    <dbReference type="NCBI Taxonomy" id="999627"/>
    <lineage>
        <taxon>Bacteria</taxon>
        <taxon>Pseudomonadati</taxon>
        <taxon>Pseudomonadota</taxon>
        <taxon>Alphaproteobacteria</taxon>
        <taxon>Rhodobacterales</taxon>
        <taxon>Paracoccaceae</taxon>
        <taxon>Sedimentitalea</taxon>
    </lineage>
</organism>
<gene>
    <name evidence="2" type="ORF">SAMN05216236_11467</name>
</gene>
<dbReference type="Proteomes" id="UP000182466">
    <property type="component" value="Unassembled WGS sequence"/>
</dbReference>
<dbReference type="AlphaFoldDB" id="A0A1I7C545"/>
<dbReference type="eggNOG" id="ENOG5031DNS">
    <property type="taxonomic scope" value="Bacteria"/>
</dbReference>